<proteinExistence type="predicted"/>
<feature type="compositionally biased region" description="Polar residues" evidence="1">
    <location>
        <begin position="96"/>
        <end position="111"/>
    </location>
</feature>
<dbReference type="EMBL" id="BKCJ011279835">
    <property type="protein sequence ID" value="GFD14496.1"/>
    <property type="molecule type" value="Genomic_DNA"/>
</dbReference>
<gene>
    <name evidence="2" type="ORF">Tci_886465</name>
</gene>
<comment type="caution">
    <text evidence="2">The sequence shown here is derived from an EMBL/GenBank/DDBJ whole genome shotgun (WGS) entry which is preliminary data.</text>
</comment>
<reference evidence="2" key="1">
    <citation type="journal article" date="2019" name="Sci. Rep.">
        <title>Draft genome of Tanacetum cinerariifolium, the natural source of mosquito coil.</title>
        <authorList>
            <person name="Yamashiro T."/>
            <person name="Shiraishi A."/>
            <person name="Satake H."/>
            <person name="Nakayama K."/>
        </authorList>
    </citation>
    <scope>NUCLEOTIDE SEQUENCE</scope>
</reference>
<accession>A0A699TZH1</accession>
<feature type="region of interest" description="Disordered" evidence="1">
    <location>
        <begin position="34"/>
        <end position="66"/>
    </location>
</feature>
<dbReference type="AlphaFoldDB" id="A0A699TZH1"/>
<name>A0A699TZH1_TANCI</name>
<organism evidence="2">
    <name type="scientific">Tanacetum cinerariifolium</name>
    <name type="common">Dalmatian daisy</name>
    <name type="synonym">Chrysanthemum cinerariifolium</name>
    <dbReference type="NCBI Taxonomy" id="118510"/>
    <lineage>
        <taxon>Eukaryota</taxon>
        <taxon>Viridiplantae</taxon>
        <taxon>Streptophyta</taxon>
        <taxon>Embryophyta</taxon>
        <taxon>Tracheophyta</taxon>
        <taxon>Spermatophyta</taxon>
        <taxon>Magnoliopsida</taxon>
        <taxon>eudicotyledons</taxon>
        <taxon>Gunneridae</taxon>
        <taxon>Pentapetalae</taxon>
        <taxon>asterids</taxon>
        <taxon>campanulids</taxon>
        <taxon>Asterales</taxon>
        <taxon>Asteraceae</taxon>
        <taxon>Asteroideae</taxon>
        <taxon>Anthemideae</taxon>
        <taxon>Anthemidinae</taxon>
        <taxon>Tanacetum</taxon>
    </lineage>
</organism>
<feature type="non-terminal residue" evidence="2">
    <location>
        <position position="157"/>
    </location>
</feature>
<evidence type="ECO:0000256" key="1">
    <source>
        <dbReference type="SAM" id="MobiDB-lite"/>
    </source>
</evidence>
<feature type="non-terminal residue" evidence="2">
    <location>
        <position position="1"/>
    </location>
</feature>
<sequence length="157" mass="16848">AKSVAEDEPAKEPQVAAEDADLQKALEESMKSMYAAPRGPLPPVVIREPESGKYQPLPEMPGKGKVKVTEEQVAHDLLSLQKPKKKSHADQYIFQRHTSTPIGSSGHNESSYVELGKSNSKEGSEKVVTGADEGGQGECQAGPDPGVQAEARRDETL</sequence>
<protein>
    <submittedName>
        <fullName evidence="2">Uncharacterized protein</fullName>
    </submittedName>
</protein>
<evidence type="ECO:0000313" key="2">
    <source>
        <dbReference type="EMBL" id="GFD14496.1"/>
    </source>
</evidence>
<feature type="region of interest" description="Disordered" evidence="1">
    <location>
        <begin position="78"/>
        <end position="157"/>
    </location>
</feature>